<dbReference type="EMBL" id="BPLR01017811">
    <property type="protein sequence ID" value="GIY94651.1"/>
    <property type="molecule type" value="Genomic_DNA"/>
</dbReference>
<dbReference type="AlphaFoldDB" id="A0AAV4XL47"/>
<proteinExistence type="predicted"/>
<comment type="caution">
    <text evidence="2">The sequence shown here is derived from an EMBL/GenBank/DDBJ whole genome shotgun (WGS) entry which is preliminary data.</text>
</comment>
<evidence type="ECO:0000313" key="2">
    <source>
        <dbReference type="EMBL" id="GIY94651.1"/>
    </source>
</evidence>
<feature type="region of interest" description="Disordered" evidence="1">
    <location>
        <begin position="1"/>
        <end position="23"/>
    </location>
</feature>
<gene>
    <name evidence="2" type="ORF">CEXT_581611</name>
</gene>
<dbReference type="Proteomes" id="UP001054945">
    <property type="component" value="Unassembled WGS sequence"/>
</dbReference>
<evidence type="ECO:0000256" key="1">
    <source>
        <dbReference type="SAM" id="MobiDB-lite"/>
    </source>
</evidence>
<organism evidence="2 3">
    <name type="scientific">Caerostris extrusa</name>
    <name type="common">Bark spider</name>
    <name type="synonym">Caerostris bankana</name>
    <dbReference type="NCBI Taxonomy" id="172846"/>
    <lineage>
        <taxon>Eukaryota</taxon>
        <taxon>Metazoa</taxon>
        <taxon>Ecdysozoa</taxon>
        <taxon>Arthropoda</taxon>
        <taxon>Chelicerata</taxon>
        <taxon>Arachnida</taxon>
        <taxon>Araneae</taxon>
        <taxon>Araneomorphae</taxon>
        <taxon>Entelegynae</taxon>
        <taxon>Araneoidea</taxon>
        <taxon>Araneidae</taxon>
        <taxon>Caerostris</taxon>
    </lineage>
</organism>
<accession>A0AAV4XL47</accession>
<protein>
    <submittedName>
        <fullName evidence="2">Uncharacterized protein</fullName>
    </submittedName>
</protein>
<name>A0AAV4XL47_CAEEX</name>
<evidence type="ECO:0000313" key="3">
    <source>
        <dbReference type="Proteomes" id="UP001054945"/>
    </source>
</evidence>
<sequence length="207" mass="22785">MGHNRLTIHASPSPPTHTSNRTPSCSRLLFCPNPASTCATVANNPAPQMEIHGGSALRALMNSDRTPEIDKLWMHAQALLPAEISSQISIGQTERSSKSSRSFAVALCLTDTDIGKSQSHYEKKNLVREREFTPLVKGGTLHPRSCSGKRNSTVNTEKKHSVIKFISPPPSWELGWGGAFIAFWSEMHQPFELKAGVELKISRNGNW</sequence>
<reference evidence="2 3" key="1">
    <citation type="submission" date="2021-06" db="EMBL/GenBank/DDBJ databases">
        <title>Caerostris extrusa draft genome.</title>
        <authorList>
            <person name="Kono N."/>
            <person name="Arakawa K."/>
        </authorList>
    </citation>
    <scope>NUCLEOTIDE SEQUENCE [LARGE SCALE GENOMIC DNA]</scope>
</reference>
<keyword evidence="3" id="KW-1185">Reference proteome</keyword>